<evidence type="ECO:0000256" key="10">
    <source>
        <dbReference type="ARBA" id="ARBA00048679"/>
    </source>
</evidence>
<evidence type="ECO:0000256" key="15">
    <source>
        <dbReference type="SAM" id="MobiDB-lite"/>
    </source>
</evidence>
<feature type="binding site" evidence="13">
    <location>
        <position position="212"/>
    </location>
    <ligand>
        <name>ATP</name>
        <dbReference type="ChEBI" id="CHEBI:30616"/>
    </ligand>
</feature>
<dbReference type="PROSITE" id="PS00107">
    <property type="entry name" value="PROTEIN_KINASE_ATP"/>
    <property type="match status" value="1"/>
</dbReference>
<evidence type="ECO:0000313" key="17">
    <source>
        <dbReference type="EnsemblPlants" id="AET1Gv21044900.2"/>
    </source>
</evidence>
<dbReference type="STRING" id="200361.A0A453A5E6"/>
<dbReference type="InterPro" id="IPR011009">
    <property type="entry name" value="Kinase-like_dom_sf"/>
</dbReference>
<dbReference type="PROSITE" id="PS00108">
    <property type="entry name" value="PROTEIN_KINASE_ST"/>
    <property type="match status" value="1"/>
</dbReference>
<reference evidence="17" key="4">
    <citation type="submission" date="2019-03" db="UniProtKB">
        <authorList>
            <consortium name="EnsemblPlants"/>
        </authorList>
    </citation>
    <scope>IDENTIFICATION</scope>
</reference>
<comment type="catalytic activity">
    <reaction evidence="10">
        <text>L-seryl-[protein] + ATP = O-phospho-L-seryl-[protein] + ADP + H(+)</text>
        <dbReference type="Rhea" id="RHEA:17989"/>
        <dbReference type="Rhea" id="RHEA-COMP:9863"/>
        <dbReference type="Rhea" id="RHEA-COMP:11604"/>
        <dbReference type="ChEBI" id="CHEBI:15378"/>
        <dbReference type="ChEBI" id="CHEBI:29999"/>
        <dbReference type="ChEBI" id="CHEBI:30616"/>
        <dbReference type="ChEBI" id="CHEBI:83421"/>
        <dbReference type="ChEBI" id="CHEBI:456216"/>
        <dbReference type="EC" id="2.7.11.1"/>
    </reaction>
</comment>
<reference evidence="17" key="5">
    <citation type="journal article" date="2021" name="G3 (Bethesda)">
        <title>Aegilops tauschii genome assembly Aet v5.0 features greater sequence contiguity and improved annotation.</title>
        <authorList>
            <person name="Wang L."/>
            <person name="Zhu T."/>
            <person name="Rodriguez J.C."/>
            <person name="Deal K.R."/>
            <person name="Dubcovsky J."/>
            <person name="McGuire P.E."/>
            <person name="Lux T."/>
            <person name="Spannagl M."/>
            <person name="Mayer K.F.X."/>
            <person name="Baldrich P."/>
            <person name="Meyers B.C."/>
            <person name="Huo N."/>
            <person name="Gu Y.Q."/>
            <person name="Zhou H."/>
            <person name="Devos K.M."/>
            <person name="Bennetzen J.L."/>
            <person name="Unver T."/>
            <person name="Budak H."/>
            <person name="Gulick P.J."/>
            <person name="Galiba G."/>
            <person name="Kalapos B."/>
            <person name="Nelson D.R."/>
            <person name="Li P."/>
            <person name="You F.M."/>
            <person name="Luo M.C."/>
            <person name="Dvorak J."/>
        </authorList>
    </citation>
    <scope>NUCLEOTIDE SEQUENCE [LARGE SCALE GENOMIC DNA]</scope>
    <source>
        <strain evidence="17">cv. AL8/78</strain>
    </source>
</reference>
<comment type="similarity">
    <text evidence="14">Belongs to the protein kinase superfamily.</text>
</comment>
<evidence type="ECO:0000256" key="14">
    <source>
        <dbReference type="RuleBase" id="RU000304"/>
    </source>
</evidence>
<dbReference type="Gene3D" id="3.30.200.20">
    <property type="entry name" value="Phosphorylase Kinase, domain 1"/>
    <property type="match status" value="1"/>
</dbReference>
<keyword evidence="3" id="KW-0597">Phosphoprotein</keyword>
<dbReference type="GO" id="GO:0035556">
    <property type="term" value="P:intracellular signal transduction"/>
    <property type="evidence" value="ECO:0007669"/>
    <property type="project" value="TreeGrafter"/>
</dbReference>
<name>A0A453A5E6_AEGTS</name>
<dbReference type="PANTHER" id="PTHR24346">
    <property type="entry name" value="MAP/MICROTUBULE AFFINITY-REGULATING KINASE"/>
    <property type="match status" value="1"/>
</dbReference>
<dbReference type="SUPFAM" id="SSF56112">
    <property type="entry name" value="Protein kinase-like (PK-like)"/>
    <property type="match status" value="1"/>
</dbReference>
<evidence type="ECO:0000256" key="12">
    <source>
        <dbReference type="ARBA" id="ARBA00066296"/>
    </source>
</evidence>
<dbReference type="InterPro" id="IPR017441">
    <property type="entry name" value="Protein_kinase_ATP_BS"/>
</dbReference>
<keyword evidence="5" id="KW-0808">Transferase</keyword>
<comment type="function">
    <text evidence="11">Activates SnRK1.1/KIN10 and SnRK1.2/KIN11 by phosphorylation of their activation-loop 'Thr-198' and 'Thr-176', respectively. Required for the regulation by SnRK1 kinases of the transcription of a large set of genes, the modification the activity of metabolic enzymes, and the control of various nutrient-responsive cellular developmental processes.</text>
</comment>
<protein>
    <recommendedName>
        <fullName evidence="1">non-specific serine/threonine protein kinase</fullName>
        <ecNumber evidence="1">2.7.11.1</ecNumber>
    </recommendedName>
</protein>
<evidence type="ECO:0000256" key="8">
    <source>
        <dbReference type="ARBA" id="ARBA00022840"/>
    </source>
</evidence>
<evidence type="ECO:0000256" key="9">
    <source>
        <dbReference type="ARBA" id="ARBA00047899"/>
    </source>
</evidence>
<evidence type="ECO:0000256" key="1">
    <source>
        <dbReference type="ARBA" id="ARBA00012513"/>
    </source>
</evidence>
<feature type="domain" description="Protein kinase" evidence="16">
    <location>
        <begin position="183"/>
        <end position="441"/>
    </location>
</feature>
<keyword evidence="4" id="KW-0945">Host-virus interaction</keyword>
<dbReference type="InterPro" id="IPR008271">
    <property type="entry name" value="Ser/Thr_kinase_AS"/>
</dbReference>
<evidence type="ECO:0000256" key="5">
    <source>
        <dbReference type="ARBA" id="ARBA00022679"/>
    </source>
</evidence>
<dbReference type="PROSITE" id="PS50011">
    <property type="entry name" value="PROTEIN_KINASE_DOM"/>
    <property type="match status" value="1"/>
</dbReference>
<dbReference type="FunFam" id="3.30.200.20:FF:000206">
    <property type="entry name" value="Serine/threonine-protein kinase Ssp1"/>
    <property type="match status" value="1"/>
</dbReference>
<keyword evidence="6 13" id="KW-0547">Nucleotide-binding</keyword>
<evidence type="ECO:0000256" key="11">
    <source>
        <dbReference type="ARBA" id="ARBA00054601"/>
    </source>
</evidence>
<dbReference type="PANTHER" id="PTHR24346:SF39">
    <property type="entry name" value="SERINE_THREONINE-PROTEIN KINASE GRIK1-RELATED"/>
    <property type="match status" value="1"/>
</dbReference>
<evidence type="ECO:0000313" key="18">
    <source>
        <dbReference type="Proteomes" id="UP000015105"/>
    </source>
</evidence>
<dbReference type="GO" id="GO:0009615">
    <property type="term" value="P:response to virus"/>
    <property type="evidence" value="ECO:0007669"/>
    <property type="project" value="UniProtKB-ARBA"/>
</dbReference>
<dbReference type="GO" id="GO:0005524">
    <property type="term" value="F:ATP binding"/>
    <property type="evidence" value="ECO:0007669"/>
    <property type="project" value="UniProtKB-UniRule"/>
</dbReference>
<evidence type="ECO:0000256" key="6">
    <source>
        <dbReference type="ARBA" id="ARBA00022741"/>
    </source>
</evidence>
<comment type="subunit">
    <text evidence="12">Associates with the SNF1-related protein kinase (SnRK) complex. Interacts with AL1, a geminivirus (TGMV) protein essential for viral replication.</text>
</comment>
<keyword evidence="8 13" id="KW-0067">ATP-binding</keyword>
<feature type="region of interest" description="Disordered" evidence="15">
    <location>
        <begin position="18"/>
        <end position="42"/>
    </location>
</feature>
<dbReference type="FunFam" id="1.10.510.10:FF:000747">
    <property type="entry name" value="Serine/threonine-protein kinase GRIK2"/>
    <property type="match status" value="1"/>
</dbReference>
<dbReference type="SMART" id="SM00220">
    <property type="entry name" value="S_TKc"/>
    <property type="match status" value="1"/>
</dbReference>
<reference evidence="18" key="2">
    <citation type="journal article" date="2017" name="Nat. Plants">
        <title>The Aegilops tauschii genome reveals multiple impacts of transposons.</title>
        <authorList>
            <person name="Zhao G."/>
            <person name="Zou C."/>
            <person name="Li K."/>
            <person name="Wang K."/>
            <person name="Li T."/>
            <person name="Gao L."/>
            <person name="Zhang X."/>
            <person name="Wang H."/>
            <person name="Yang Z."/>
            <person name="Liu X."/>
            <person name="Jiang W."/>
            <person name="Mao L."/>
            <person name="Kong X."/>
            <person name="Jiao Y."/>
            <person name="Jia J."/>
        </authorList>
    </citation>
    <scope>NUCLEOTIDE SEQUENCE [LARGE SCALE GENOMIC DNA]</scope>
    <source>
        <strain evidence="18">cv. AL8/78</strain>
    </source>
</reference>
<dbReference type="Proteomes" id="UP000015105">
    <property type="component" value="Chromosome 1D"/>
</dbReference>
<dbReference type="CDD" id="cd14008">
    <property type="entry name" value="STKc_LKB1_CaMKK"/>
    <property type="match status" value="1"/>
</dbReference>
<proteinExistence type="inferred from homology"/>
<evidence type="ECO:0000259" key="16">
    <source>
        <dbReference type="PROSITE" id="PS50011"/>
    </source>
</evidence>
<accession>A0A453A5E6</accession>
<dbReference type="GO" id="GO:0004674">
    <property type="term" value="F:protein serine/threonine kinase activity"/>
    <property type="evidence" value="ECO:0007669"/>
    <property type="project" value="UniProtKB-KW"/>
</dbReference>
<dbReference type="AlphaFoldDB" id="A0A453A5E6"/>
<dbReference type="EnsemblPlants" id="AET1Gv21044900.2">
    <property type="protein sequence ID" value="AET1Gv21044900.2"/>
    <property type="gene ID" value="AET1Gv21044900"/>
</dbReference>
<dbReference type="Pfam" id="PF00069">
    <property type="entry name" value="Pkinase"/>
    <property type="match status" value="1"/>
</dbReference>
<keyword evidence="18" id="KW-1185">Reference proteome</keyword>
<evidence type="ECO:0000256" key="7">
    <source>
        <dbReference type="ARBA" id="ARBA00022777"/>
    </source>
</evidence>
<evidence type="ECO:0000256" key="13">
    <source>
        <dbReference type="PROSITE-ProRule" id="PRU10141"/>
    </source>
</evidence>
<dbReference type="Gramene" id="AET1Gv21044900.2">
    <property type="protein sequence ID" value="AET1Gv21044900.2"/>
    <property type="gene ID" value="AET1Gv21044900"/>
</dbReference>
<keyword evidence="7" id="KW-0418">Kinase</keyword>
<comment type="catalytic activity">
    <reaction evidence="9">
        <text>L-threonyl-[protein] + ATP = O-phospho-L-threonyl-[protein] + ADP + H(+)</text>
        <dbReference type="Rhea" id="RHEA:46608"/>
        <dbReference type="Rhea" id="RHEA-COMP:11060"/>
        <dbReference type="Rhea" id="RHEA-COMP:11605"/>
        <dbReference type="ChEBI" id="CHEBI:15378"/>
        <dbReference type="ChEBI" id="CHEBI:30013"/>
        <dbReference type="ChEBI" id="CHEBI:30616"/>
        <dbReference type="ChEBI" id="CHEBI:61977"/>
        <dbReference type="ChEBI" id="CHEBI:456216"/>
        <dbReference type="EC" id="2.7.11.1"/>
    </reaction>
</comment>
<evidence type="ECO:0000256" key="4">
    <source>
        <dbReference type="ARBA" id="ARBA00022581"/>
    </source>
</evidence>
<reference evidence="17" key="3">
    <citation type="journal article" date="2017" name="Nature">
        <title>Genome sequence of the progenitor of the wheat D genome Aegilops tauschii.</title>
        <authorList>
            <person name="Luo M.C."/>
            <person name="Gu Y.Q."/>
            <person name="Puiu D."/>
            <person name="Wang H."/>
            <person name="Twardziok S.O."/>
            <person name="Deal K.R."/>
            <person name="Huo N."/>
            <person name="Zhu T."/>
            <person name="Wang L."/>
            <person name="Wang Y."/>
            <person name="McGuire P.E."/>
            <person name="Liu S."/>
            <person name="Long H."/>
            <person name="Ramasamy R.K."/>
            <person name="Rodriguez J.C."/>
            <person name="Van S.L."/>
            <person name="Yuan L."/>
            <person name="Wang Z."/>
            <person name="Xia Z."/>
            <person name="Xiao L."/>
            <person name="Anderson O.D."/>
            <person name="Ouyang S."/>
            <person name="Liang Y."/>
            <person name="Zimin A.V."/>
            <person name="Pertea G."/>
            <person name="Qi P."/>
            <person name="Bennetzen J.L."/>
            <person name="Dai X."/>
            <person name="Dawson M.W."/>
            <person name="Muller H.G."/>
            <person name="Kugler K."/>
            <person name="Rivarola-Duarte L."/>
            <person name="Spannagl M."/>
            <person name="Mayer K.F.X."/>
            <person name="Lu F.H."/>
            <person name="Bevan M.W."/>
            <person name="Leroy P."/>
            <person name="Li P."/>
            <person name="You F.M."/>
            <person name="Sun Q."/>
            <person name="Liu Z."/>
            <person name="Lyons E."/>
            <person name="Wicker T."/>
            <person name="Salzberg S.L."/>
            <person name="Devos K.M."/>
            <person name="Dvorak J."/>
        </authorList>
    </citation>
    <scope>NUCLEOTIDE SEQUENCE [LARGE SCALE GENOMIC DNA]</scope>
    <source>
        <strain evidence="17">cv. AL8/78</strain>
    </source>
</reference>
<organism evidence="17 18">
    <name type="scientific">Aegilops tauschii subsp. strangulata</name>
    <name type="common">Goatgrass</name>
    <dbReference type="NCBI Taxonomy" id="200361"/>
    <lineage>
        <taxon>Eukaryota</taxon>
        <taxon>Viridiplantae</taxon>
        <taxon>Streptophyta</taxon>
        <taxon>Embryophyta</taxon>
        <taxon>Tracheophyta</taxon>
        <taxon>Spermatophyta</taxon>
        <taxon>Magnoliopsida</taxon>
        <taxon>Liliopsida</taxon>
        <taxon>Poales</taxon>
        <taxon>Poaceae</taxon>
        <taxon>BOP clade</taxon>
        <taxon>Pooideae</taxon>
        <taxon>Triticodae</taxon>
        <taxon>Triticeae</taxon>
        <taxon>Triticinae</taxon>
        <taxon>Aegilops</taxon>
    </lineage>
</organism>
<dbReference type="InterPro" id="IPR000719">
    <property type="entry name" value="Prot_kinase_dom"/>
</dbReference>
<reference evidence="18" key="1">
    <citation type="journal article" date="2014" name="Science">
        <title>Ancient hybridizations among the ancestral genomes of bread wheat.</title>
        <authorList>
            <consortium name="International Wheat Genome Sequencing Consortium,"/>
            <person name="Marcussen T."/>
            <person name="Sandve S.R."/>
            <person name="Heier L."/>
            <person name="Spannagl M."/>
            <person name="Pfeifer M."/>
            <person name="Jakobsen K.S."/>
            <person name="Wulff B.B."/>
            <person name="Steuernagel B."/>
            <person name="Mayer K.F."/>
            <person name="Olsen O.A."/>
        </authorList>
    </citation>
    <scope>NUCLEOTIDE SEQUENCE [LARGE SCALE GENOMIC DNA]</scope>
    <source>
        <strain evidence="18">cv. AL8/78</strain>
    </source>
</reference>
<sequence length="470" mass="52405">KTKFLVFGFFPLASPSPLRPGQARVSFAPDPRRRPSVKPHPFRPSGMAADMAGCCCFSCFGFLRKLHHRPAAGDSDGAPSKDLLLPLPRSSDDGSFYAGDDPDNSSSFLGDESRSFYEREEEDYLLRQSDGDGDDEPPRKRSEDIILSRARNGFACRDSLVRDTRKLFRSEDETTGCKMINQYVHLGKIGAGSYGKVVKYRNIKDGRLYAIKVLSKHYMLKVRVVRSETAMTDVLREVSLMKMLDHPNIVNLIEVIDDPNTDKFYMVLEYVEGKMVCDNGIGLGEATSRKYLRDIVSGVMYLHSHNIIHGDIKPDNLLVTSTGNVKIGDFSVSQIFEDDDDMLWRSPGTPVFTAPECCQGSAYHGRTADTWAVGVTLYCMITGKYPFLGETLQETYDKIANDPVEIPGDTSPQLADLMQRLLYKDPGHRMTLQAVAAHPWVAGAEGPVPEFVCRCGFGRRNRSDSQEAVQ</sequence>
<keyword evidence="2 14" id="KW-0723">Serine/threonine-protein kinase</keyword>
<dbReference type="EC" id="2.7.11.1" evidence="1"/>
<evidence type="ECO:0000256" key="2">
    <source>
        <dbReference type="ARBA" id="ARBA00022527"/>
    </source>
</evidence>
<evidence type="ECO:0000256" key="3">
    <source>
        <dbReference type="ARBA" id="ARBA00022553"/>
    </source>
</evidence>
<dbReference type="Gene3D" id="1.10.510.10">
    <property type="entry name" value="Transferase(Phosphotransferase) domain 1"/>
    <property type="match status" value="1"/>
</dbReference>
<dbReference type="GO" id="GO:0005737">
    <property type="term" value="C:cytoplasm"/>
    <property type="evidence" value="ECO:0007669"/>
    <property type="project" value="TreeGrafter"/>
</dbReference>